<feature type="region of interest" description="Disordered" evidence="3">
    <location>
        <begin position="735"/>
        <end position="776"/>
    </location>
</feature>
<evidence type="ECO:0000259" key="4">
    <source>
        <dbReference type="PROSITE" id="PS50915"/>
    </source>
</evidence>
<feature type="domain" description="Beta/gamma crystallin 'Greek key'" evidence="4">
    <location>
        <begin position="1265"/>
        <end position="1305"/>
    </location>
</feature>
<dbReference type="Pfam" id="PF00652">
    <property type="entry name" value="Ricin_B_lectin"/>
    <property type="match status" value="1"/>
</dbReference>
<feature type="domain" description="Beta/gamma crystallin 'Greek key'" evidence="4">
    <location>
        <begin position="936"/>
        <end position="978"/>
    </location>
</feature>
<evidence type="ECO:0000256" key="2">
    <source>
        <dbReference type="ARBA" id="ARBA00022737"/>
    </source>
</evidence>
<dbReference type="PROSITE" id="PS50231">
    <property type="entry name" value="RICIN_B_LECTIN"/>
    <property type="match status" value="1"/>
</dbReference>
<dbReference type="InterPro" id="IPR035992">
    <property type="entry name" value="Ricin_B-like_lectins"/>
</dbReference>
<dbReference type="Pfam" id="PF00030">
    <property type="entry name" value="Crystall"/>
    <property type="match status" value="6"/>
</dbReference>
<dbReference type="Gene3D" id="2.60.20.10">
    <property type="entry name" value="Crystallins"/>
    <property type="match status" value="6"/>
</dbReference>
<dbReference type="PROSITE" id="PS50915">
    <property type="entry name" value="CRYSTALLIN_BETA_GAMMA"/>
    <property type="match status" value="9"/>
</dbReference>
<evidence type="ECO:0000256" key="1">
    <source>
        <dbReference type="ARBA" id="ARBA00009646"/>
    </source>
</evidence>
<evidence type="ECO:0000256" key="3">
    <source>
        <dbReference type="SAM" id="MobiDB-lite"/>
    </source>
</evidence>
<feature type="compositionally biased region" description="Polar residues" evidence="3">
    <location>
        <begin position="240"/>
        <end position="256"/>
    </location>
</feature>
<dbReference type="InterPro" id="IPR011024">
    <property type="entry name" value="G_crystallin-like"/>
</dbReference>
<dbReference type="SUPFAM" id="SSF49695">
    <property type="entry name" value="gamma-Crystallin-like"/>
    <property type="match status" value="3"/>
</dbReference>
<dbReference type="PRINTS" id="PR01367">
    <property type="entry name" value="BGCRYSTALLIN"/>
</dbReference>
<evidence type="ECO:0000313" key="6">
    <source>
        <dbReference type="Proteomes" id="UP001497482"/>
    </source>
</evidence>
<feature type="domain" description="Beta/gamma crystallin 'Greek key'" evidence="4">
    <location>
        <begin position="789"/>
        <end position="828"/>
    </location>
</feature>
<dbReference type="PANTHER" id="PTHR11818">
    <property type="entry name" value="BETA/GAMMA CRYSTALLIN"/>
    <property type="match status" value="1"/>
</dbReference>
<dbReference type="EMBL" id="OZ035839">
    <property type="protein sequence ID" value="CAL1586625.1"/>
    <property type="molecule type" value="Genomic_DNA"/>
</dbReference>
<evidence type="ECO:0000313" key="5">
    <source>
        <dbReference type="EMBL" id="CAL1586625.1"/>
    </source>
</evidence>
<feature type="region of interest" description="Disordered" evidence="3">
    <location>
        <begin position="635"/>
        <end position="678"/>
    </location>
</feature>
<dbReference type="Gene3D" id="2.80.10.50">
    <property type="match status" value="1"/>
</dbReference>
<dbReference type="SMART" id="SM00247">
    <property type="entry name" value="XTALbg"/>
    <property type="match status" value="6"/>
</dbReference>
<dbReference type="Proteomes" id="UP001497482">
    <property type="component" value="Chromosome 17"/>
</dbReference>
<feature type="compositionally biased region" description="Polar residues" evidence="3">
    <location>
        <begin position="635"/>
        <end position="658"/>
    </location>
</feature>
<feature type="region of interest" description="Disordered" evidence="3">
    <location>
        <begin position="30"/>
        <end position="107"/>
    </location>
</feature>
<feature type="compositionally biased region" description="Basic and acidic residues" evidence="3">
    <location>
        <begin position="170"/>
        <end position="181"/>
    </location>
</feature>
<dbReference type="InterPro" id="IPR001064">
    <property type="entry name" value="Beta/gamma_crystallin"/>
</dbReference>
<reference evidence="5 6" key="1">
    <citation type="submission" date="2024-04" db="EMBL/GenBank/DDBJ databases">
        <authorList>
            <person name="Waldvogel A.-M."/>
            <person name="Schoenle A."/>
        </authorList>
    </citation>
    <scope>NUCLEOTIDE SEQUENCE [LARGE SCALE GENOMIC DNA]</scope>
</reference>
<feature type="domain" description="Beta/gamma crystallin 'Greek key'" evidence="4">
    <location>
        <begin position="1306"/>
        <end position="1347"/>
    </location>
</feature>
<feature type="domain" description="Beta/gamma crystallin 'Greek key'" evidence="4">
    <location>
        <begin position="990"/>
        <end position="1035"/>
    </location>
</feature>
<feature type="compositionally biased region" description="Polar residues" evidence="3">
    <location>
        <begin position="736"/>
        <end position="755"/>
    </location>
</feature>
<dbReference type="PANTHER" id="PTHR11818:SF2">
    <property type="entry name" value="BETA_GAMMA CRYSTALLIN DOMAIN-CONTAINING PROTEIN 1"/>
    <property type="match status" value="1"/>
</dbReference>
<feature type="region of interest" description="Disordered" evidence="3">
    <location>
        <begin position="1"/>
        <end position="20"/>
    </location>
</feature>
<feature type="compositionally biased region" description="Polar residues" evidence="3">
    <location>
        <begin position="92"/>
        <end position="107"/>
    </location>
</feature>
<feature type="region of interest" description="Disordered" evidence="3">
    <location>
        <begin position="137"/>
        <end position="324"/>
    </location>
</feature>
<feature type="compositionally biased region" description="Basic and acidic residues" evidence="3">
    <location>
        <begin position="265"/>
        <end position="299"/>
    </location>
</feature>
<feature type="compositionally biased region" description="Polar residues" evidence="3">
    <location>
        <begin position="33"/>
        <end position="45"/>
    </location>
</feature>
<feature type="domain" description="Beta/gamma crystallin 'Greek key'" evidence="4">
    <location>
        <begin position="1036"/>
        <end position="1076"/>
    </location>
</feature>
<feature type="region of interest" description="Disordered" evidence="3">
    <location>
        <begin position="598"/>
        <end position="618"/>
    </location>
</feature>
<keyword evidence="2" id="KW-0677">Repeat</keyword>
<organism evidence="5 6">
    <name type="scientific">Knipowitschia caucasica</name>
    <name type="common">Caucasian dwarf goby</name>
    <name type="synonym">Pomatoschistus caucasicus</name>
    <dbReference type="NCBI Taxonomy" id="637954"/>
    <lineage>
        <taxon>Eukaryota</taxon>
        <taxon>Metazoa</taxon>
        <taxon>Chordata</taxon>
        <taxon>Craniata</taxon>
        <taxon>Vertebrata</taxon>
        <taxon>Euteleostomi</taxon>
        <taxon>Actinopterygii</taxon>
        <taxon>Neopterygii</taxon>
        <taxon>Teleostei</taxon>
        <taxon>Neoteleostei</taxon>
        <taxon>Acanthomorphata</taxon>
        <taxon>Gobiaria</taxon>
        <taxon>Gobiiformes</taxon>
        <taxon>Gobioidei</taxon>
        <taxon>Gobiidae</taxon>
        <taxon>Gobiinae</taxon>
        <taxon>Knipowitschia</taxon>
    </lineage>
</organism>
<sequence>MVFSPTADSPEEQPNGSGVLSRIGSWIWARSPIGSSDNPSPTSGRAGQPDSLADDVFYPFPQDSKKSSQTTESKPSGEETPEEEWEEARSSFDCSNQDTKNSFCSTEDSGKKLHVYLEEISESAGHEIVSTKYAKSLKVRPKAKSSVSLDTENRHRYSSELVGVNLKPQAFEHLEDLEMGRKGARRRHRKDSQGDDKSNSTKPCQELTDKDVSSSQRAKSPKSKHASNTAPSPSPEVKSRSSGCVESSQGLQSTLACSGAALKEANMEDNDRLYRVERKTETPESKRRSMKVSRSEVKLFPKNVPLPSARPEKSDFKMTVGREGIKEETSADLKLKEAKNTEEKAKPAMGRITDRINIFEKRKLETGRQLDAPLNAEQRVMTIQERVRNFNQACNTSSQTQNLSRTHRKVSASKSLELLDVPDGPDASEKDMLKAALQFNGGNAKTSRSKDDWSQDVPSSYLDVDFPKQKFKVLSEGKLTSSGSESNLLDTSGDLDDEDFVEKIKKLCAPFSLPPRRHHPLRSPQPPFAMPAIKEDRFEKTFDPEMFTFGLRKKSKFSLETPSLLAKLQNPDGKPCIKAARASLAERSMLLSGLESRFRDKDASKDEQEEAKDDAKDEIKVKSRLEGSCVLNSLTTSSFRSKPGQSQAQTQSTISENVSPGPPPCPAQTNPEERDKKEEIQCAEELVACDSAPPIPTSNQVKLSDFLLKHHPEEAELEQEQPSGEQEVAVKMPSLDQPSATTAQTPPKSLTNHFSGISLKDQAPPPAAPPRRRPANKIQAAKGFHKRPGKMLLFEKAPFEGQVYEVHRDVEDATSMLLSALVSVRVVRGCWVLYENPGFQGRTIALEEGALELTNIWAQPAPDLGLEPGLEPLEPCDTPLQIGSIRLAVSDYSIPHIDLFTEPEGRGRVTSYHDDVMETGSFGIPLSTASVQVHSGVWLVFSDPGFQGMLAVLEMGGYPLPEAWGFPSPFVGSLRPLKMGGLKVENPNEVKALVYECSGFEGPALETEADMFCFGEEGGGQDTSLQSVGSLKILGGLWVGFSEPGFEGQQYILEEGEYESCEAWGGGHILSLRPIMADFMSPHVKLFSDRDFGALGVNIDLTIPVINLDDTGYGLKTQSINVVSGVWVVFEEAGFSGESFLLERGQYGTPEDWGSARPVIASAMPVVLENFENTAKFKIQLFPEADFQGPVVELDDSEAHLPPGCSVASCKVLAGSWLAYEGPDYSGSMYVLEEGSYSDLRAMGCVHSSATILSLQIAGFEFSLPSIVLFERAELKGKRLVLCEGEVNLLMSGGGGRVQSVLVEGGMWVLYEEINYRGAQILLRPGEVCDWRHFSGWRRMGSLRPLLQKQVHFHICSRLSGQLLTVTGDLDDIKLLRVQETEASGGFEQIWFFQHGHLRCKLLEECCLCPSSSVTIAGARVGLTPALDNTTHMWSITPEGFISYSANPDLVLDIKGGHNYDKSQVVLNTRDPKRAQQQWLIQVL</sequence>
<feature type="domain" description="Beta/gamma crystallin 'Greek key'" evidence="4">
    <location>
        <begin position="1215"/>
        <end position="1259"/>
    </location>
</feature>
<name>A0AAV2K9J7_KNICA</name>
<comment type="similarity">
    <text evidence="1">Belongs to the beta/gamma-crystallin family.</text>
</comment>
<keyword evidence="6" id="KW-1185">Reference proteome</keyword>
<feature type="domain" description="Beta/gamma crystallin 'Greek key'" evidence="4">
    <location>
        <begin position="829"/>
        <end position="889"/>
    </location>
</feature>
<dbReference type="InterPro" id="IPR000772">
    <property type="entry name" value="Ricin_B_lectin"/>
</dbReference>
<accession>A0AAV2K9J7</accession>
<dbReference type="InterPro" id="IPR050252">
    <property type="entry name" value="Beta/Gamma-Crystallin"/>
</dbReference>
<gene>
    <name evidence="5" type="ORF">KC01_LOCUS16654</name>
</gene>
<feature type="domain" description="Beta/gamma crystallin 'Greek key'" evidence="4">
    <location>
        <begin position="1125"/>
        <end position="1168"/>
    </location>
</feature>
<proteinExistence type="inferred from homology"/>
<protein>
    <recommendedName>
        <fullName evidence="4">Beta/gamma crystallin 'Greek key' domain-containing protein</fullName>
    </recommendedName>
</protein>
<dbReference type="SUPFAM" id="SSF50370">
    <property type="entry name" value="Ricin B-like lectins"/>
    <property type="match status" value="1"/>
</dbReference>